<keyword evidence="13" id="KW-0239">DNA-directed DNA polymerase</keyword>
<dbReference type="GO" id="GO:0003887">
    <property type="term" value="F:DNA-directed DNA polymerase activity"/>
    <property type="evidence" value="ECO:0007669"/>
    <property type="project" value="UniProtKB-KW"/>
</dbReference>
<evidence type="ECO:0000259" key="19">
    <source>
        <dbReference type="PROSITE" id="PS50994"/>
    </source>
</evidence>
<dbReference type="Pfam" id="PF13976">
    <property type="entry name" value="gag_pre-integrs"/>
    <property type="match status" value="1"/>
</dbReference>
<dbReference type="Pfam" id="PF00665">
    <property type="entry name" value="rve"/>
    <property type="match status" value="1"/>
</dbReference>
<dbReference type="GO" id="GO:0008233">
    <property type="term" value="F:peptidase activity"/>
    <property type="evidence" value="ECO:0007669"/>
    <property type="project" value="UniProtKB-KW"/>
</dbReference>
<keyword evidence="10" id="KW-0460">Magnesium</keyword>
<evidence type="ECO:0000256" key="16">
    <source>
        <dbReference type="PROSITE-ProRule" id="PRU00047"/>
    </source>
</evidence>
<dbReference type="SUPFAM" id="SSF57756">
    <property type="entry name" value="Retrovirus zinc finger-like domains"/>
    <property type="match status" value="1"/>
</dbReference>
<evidence type="ECO:0000256" key="3">
    <source>
        <dbReference type="ARBA" id="ARBA00022670"/>
    </source>
</evidence>
<feature type="domain" description="Integrase catalytic" evidence="19">
    <location>
        <begin position="377"/>
        <end position="541"/>
    </location>
</feature>
<keyword evidence="4" id="KW-0540">Nuclease</keyword>
<keyword evidence="5" id="KW-0479">Metal-binding</keyword>
<name>A0AA88RHZ2_9ASTE</name>
<keyword evidence="14" id="KW-0917">Virion maturation</keyword>
<dbReference type="GO" id="GO:0004519">
    <property type="term" value="F:endonuclease activity"/>
    <property type="evidence" value="ECO:0007669"/>
    <property type="project" value="UniProtKB-KW"/>
</dbReference>
<dbReference type="GO" id="GO:0015074">
    <property type="term" value="P:DNA integration"/>
    <property type="evidence" value="ECO:0007669"/>
    <property type="project" value="UniProtKB-KW"/>
</dbReference>
<feature type="compositionally biased region" description="Basic residues" evidence="17">
    <location>
        <begin position="80"/>
        <end position="98"/>
    </location>
</feature>
<dbReference type="InterPro" id="IPR036875">
    <property type="entry name" value="Znf_CCHC_sf"/>
</dbReference>
<evidence type="ECO:0000256" key="4">
    <source>
        <dbReference type="ARBA" id="ARBA00022722"/>
    </source>
</evidence>
<evidence type="ECO:0000313" key="21">
    <source>
        <dbReference type="Proteomes" id="UP001187471"/>
    </source>
</evidence>
<dbReference type="InterPro" id="IPR012337">
    <property type="entry name" value="RNaseH-like_sf"/>
</dbReference>
<evidence type="ECO:0000256" key="9">
    <source>
        <dbReference type="ARBA" id="ARBA00022840"/>
    </source>
</evidence>
<keyword evidence="6" id="KW-0547">Nucleotide-binding</keyword>
<evidence type="ECO:0000256" key="8">
    <source>
        <dbReference type="ARBA" id="ARBA00022801"/>
    </source>
</evidence>
<keyword evidence="7" id="KW-0255">Endonuclease</keyword>
<dbReference type="Pfam" id="PF22936">
    <property type="entry name" value="Pol_BBD"/>
    <property type="match status" value="1"/>
</dbReference>
<accession>A0AA88RHZ2</accession>
<dbReference type="GO" id="GO:0003964">
    <property type="term" value="F:RNA-directed DNA polymerase activity"/>
    <property type="evidence" value="ECO:0007669"/>
    <property type="project" value="UniProtKB-KW"/>
</dbReference>
<dbReference type="Gene3D" id="4.10.60.10">
    <property type="entry name" value="Zinc finger, CCHC-type"/>
    <property type="match status" value="1"/>
</dbReference>
<keyword evidence="11" id="KW-0229">DNA integration</keyword>
<dbReference type="GO" id="GO:0008270">
    <property type="term" value="F:zinc ion binding"/>
    <property type="evidence" value="ECO:0007669"/>
    <property type="project" value="UniProtKB-KW"/>
</dbReference>
<keyword evidence="2" id="KW-1188">Viral release from host cell</keyword>
<keyword evidence="15" id="KW-0233">DNA recombination</keyword>
<keyword evidence="8" id="KW-0378">Hydrolase</keyword>
<dbReference type="GO" id="GO:0005524">
    <property type="term" value="F:ATP binding"/>
    <property type="evidence" value="ECO:0007669"/>
    <property type="project" value="UniProtKB-KW"/>
</dbReference>
<keyword evidence="16" id="KW-0862">Zinc</keyword>
<dbReference type="InterPro" id="IPR025724">
    <property type="entry name" value="GAG-pre-integrase_dom"/>
</dbReference>
<protein>
    <recommendedName>
        <fullName evidence="22">Retrovirus-related Pol polyprotein from transposon TNT 1-94</fullName>
    </recommendedName>
</protein>
<evidence type="ECO:0000259" key="18">
    <source>
        <dbReference type="PROSITE" id="PS50158"/>
    </source>
</evidence>
<dbReference type="GO" id="GO:0006508">
    <property type="term" value="P:proteolysis"/>
    <property type="evidence" value="ECO:0007669"/>
    <property type="project" value="UniProtKB-KW"/>
</dbReference>
<dbReference type="InterPro" id="IPR039537">
    <property type="entry name" value="Retrotran_Ty1/copia-like"/>
</dbReference>
<dbReference type="InterPro" id="IPR001878">
    <property type="entry name" value="Znf_CCHC"/>
</dbReference>
<evidence type="ECO:0000256" key="10">
    <source>
        <dbReference type="ARBA" id="ARBA00022842"/>
    </source>
</evidence>
<evidence type="ECO:0000313" key="20">
    <source>
        <dbReference type="EMBL" id="KAK2982685.1"/>
    </source>
</evidence>
<reference evidence="20" key="1">
    <citation type="submission" date="2022-12" db="EMBL/GenBank/DDBJ databases">
        <title>Draft genome assemblies for two species of Escallonia (Escalloniales).</title>
        <authorList>
            <person name="Chanderbali A."/>
            <person name="Dervinis C."/>
            <person name="Anghel I."/>
            <person name="Soltis D."/>
            <person name="Soltis P."/>
            <person name="Zapata F."/>
        </authorList>
    </citation>
    <scope>NUCLEOTIDE SEQUENCE</scope>
    <source>
        <strain evidence="20">UCBG92.1500</strain>
        <tissue evidence="20">Leaf</tissue>
    </source>
</reference>
<dbReference type="SUPFAM" id="SSF53098">
    <property type="entry name" value="Ribonuclease H-like"/>
    <property type="match status" value="1"/>
</dbReference>
<feature type="compositionally biased region" description="Basic and acidic residues" evidence="17">
    <location>
        <begin position="69"/>
        <end position="78"/>
    </location>
</feature>
<evidence type="ECO:0000256" key="5">
    <source>
        <dbReference type="ARBA" id="ARBA00022723"/>
    </source>
</evidence>
<evidence type="ECO:0000256" key="13">
    <source>
        <dbReference type="ARBA" id="ARBA00022932"/>
    </source>
</evidence>
<dbReference type="EMBL" id="JAVXUO010001395">
    <property type="protein sequence ID" value="KAK2982685.1"/>
    <property type="molecule type" value="Genomic_DNA"/>
</dbReference>
<evidence type="ECO:0000256" key="14">
    <source>
        <dbReference type="ARBA" id="ARBA00023113"/>
    </source>
</evidence>
<evidence type="ECO:0000256" key="1">
    <source>
        <dbReference type="ARBA" id="ARBA00002180"/>
    </source>
</evidence>
<dbReference type="PROSITE" id="PS50158">
    <property type="entry name" value="ZF_CCHC"/>
    <property type="match status" value="1"/>
</dbReference>
<sequence length="554" mass="63612">MVKRWKIVGWSIRSFDKKFNHVVVAIEESNDIETMTVDALSGKLQVHDDEIKRRNKEPIEQALQAKMNINERKDDTNKNRGGRGRGHGRGRGRGHGRGRGVQTQYNNNESGSKFHPLRGRGRGRYGYYQLQNKKDVECFTCHRFGHYSRECRVEQKEENVKAHYAEENTVGDDTVLLAHDGSKGEKENSWYLDTGASNHMCGYKHMFVEMNESMTGNITFGDMSKIPVKGKGKILIKLKNGSHQFISNVYYVPEMKANILSMGQLLEKGYDIHMKDKCLYLRDDRGSLIVCVMMSSNRMFLMNIHHDAPKCLKTYFDNQSWLWHLRLGHLNFGGLKLLSTKNMVKGLPSIDQPDQLCEACLVGKQHRHSFPKESISRAKGPLELIHTDVCGLIDPASLGKNIYFLLFIDDYSWKTWVYFLKQKSEVFSTFKRLKVLVEKQSGYQIKAMRSDRGGEFVYKEFKALCEENGIRRPLTIPYSPQQNGVMERKNWSIVNMTRSSQLCGLFIESMSNEKCVESNTTRSLEWIQAKCVPLESIGKHCICACSRSAKEEAR</sequence>
<keyword evidence="3" id="KW-0645">Protease</keyword>
<evidence type="ECO:0000256" key="2">
    <source>
        <dbReference type="ARBA" id="ARBA00022612"/>
    </source>
</evidence>
<feature type="compositionally biased region" description="Polar residues" evidence="17">
    <location>
        <begin position="101"/>
        <end position="111"/>
    </location>
</feature>
<evidence type="ECO:0000256" key="6">
    <source>
        <dbReference type="ARBA" id="ARBA00022741"/>
    </source>
</evidence>
<keyword evidence="9" id="KW-0067">ATP-binding</keyword>
<dbReference type="PROSITE" id="PS50994">
    <property type="entry name" value="INTEGRASE"/>
    <property type="match status" value="1"/>
</dbReference>
<feature type="domain" description="CCHC-type" evidence="18">
    <location>
        <begin position="138"/>
        <end position="152"/>
    </location>
</feature>
<dbReference type="PANTHER" id="PTHR42648">
    <property type="entry name" value="TRANSPOSASE, PUTATIVE-RELATED"/>
    <property type="match status" value="1"/>
</dbReference>
<evidence type="ECO:0000256" key="12">
    <source>
        <dbReference type="ARBA" id="ARBA00022918"/>
    </source>
</evidence>
<dbReference type="GO" id="GO:0006310">
    <property type="term" value="P:DNA recombination"/>
    <property type="evidence" value="ECO:0007669"/>
    <property type="project" value="UniProtKB-KW"/>
</dbReference>
<dbReference type="InterPro" id="IPR001584">
    <property type="entry name" value="Integrase_cat-core"/>
</dbReference>
<keyword evidence="16" id="KW-0863">Zinc-finger</keyword>
<dbReference type="AlphaFoldDB" id="A0AA88RHZ2"/>
<evidence type="ECO:0000256" key="15">
    <source>
        <dbReference type="ARBA" id="ARBA00023172"/>
    </source>
</evidence>
<dbReference type="InterPro" id="IPR036397">
    <property type="entry name" value="RNaseH_sf"/>
</dbReference>
<evidence type="ECO:0000256" key="7">
    <source>
        <dbReference type="ARBA" id="ARBA00022759"/>
    </source>
</evidence>
<proteinExistence type="predicted"/>
<keyword evidence="12" id="KW-0695">RNA-directed DNA polymerase</keyword>
<dbReference type="InterPro" id="IPR054722">
    <property type="entry name" value="PolX-like_BBD"/>
</dbReference>
<dbReference type="Proteomes" id="UP001187471">
    <property type="component" value="Unassembled WGS sequence"/>
</dbReference>
<comment type="function">
    <text evidence="1">The aspartyl protease (PR) mediates the proteolytic cleavages of the Gag and Gag-Pol polyproteins after assembly of the VLP.</text>
</comment>
<comment type="caution">
    <text evidence="20">The sequence shown here is derived from an EMBL/GenBank/DDBJ whole genome shotgun (WGS) entry which is preliminary data.</text>
</comment>
<dbReference type="Gene3D" id="3.30.420.10">
    <property type="entry name" value="Ribonuclease H-like superfamily/Ribonuclease H"/>
    <property type="match status" value="1"/>
</dbReference>
<gene>
    <name evidence="20" type="ORF">RJ640_010851</name>
</gene>
<keyword evidence="13" id="KW-0548">Nucleotidyltransferase</keyword>
<dbReference type="GO" id="GO:0003676">
    <property type="term" value="F:nucleic acid binding"/>
    <property type="evidence" value="ECO:0007669"/>
    <property type="project" value="InterPro"/>
</dbReference>
<evidence type="ECO:0008006" key="22">
    <source>
        <dbReference type="Google" id="ProtNLM"/>
    </source>
</evidence>
<evidence type="ECO:0000256" key="17">
    <source>
        <dbReference type="SAM" id="MobiDB-lite"/>
    </source>
</evidence>
<evidence type="ECO:0000256" key="11">
    <source>
        <dbReference type="ARBA" id="ARBA00022908"/>
    </source>
</evidence>
<keyword evidence="21" id="KW-1185">Reference proteome</keyword>
<organism evidence="20 21">
    <name type="scientific">Escallonia rubra</name>
    <dbReference type="NCBI Taxonomy" id="112253"/>
    <lineage>
        <taxon>Eukaryota</taxon>
        <taxon>Viridiplantae</taxon>
        <taxon>Streptophyta</taxon>
        <taxon>Embryophyta</taxon>
        <taxon>Tracheophyta</taxon>
        <taxon>Spermatophyta</taxon>
        <taxon>Magnoliopsida</taxon>
        <taxon>eudicotyledons</taxon>
        <taxon>Gunneridae</taxon>
        <taxon>Pentapetalae</taxon>
        <taxon>asterids</taxon>
        <taxon>campanulids</taxon>
        <taxon>Escalloniales</taxon>
        <taxon>Escalloniaceae</taxon>
        <taxon>Escallonia</taxon>
    </lineage>
</organism>
<keyword evidence="13" id="KW-0808">Transferase</keyword>
<feature type="region of interest" description="Disordered" evidence="17">
    <location>
        <begin position="68"/>
        <end position="120"/>
    </location>
</feature>
<dbReference type="PANTHER" id="PTHR42648:SF11">
    <property type="entry name" value="TRANSPOSON TY4-P GAG-POL POLYPROTEIN"/>
    <property type="match status" value="1"/>
</dbReference>